<accession>A0A543AS85</accession>
<evidence type="ECO:0000259" key="1">
    <source>
        <dbReference type="Pfam" id="PF04149"/>
    </source>
</evidence>
<proteinExistence type="predicted"/>
<dbReference type="EMBL" id="VFOW01000001">
    <property type="protein sequence ID" value="TQL75443.1"/>
    <property type="molecule type" value="Genomic_DNA"/>
</dbReference>
<evidence type="ECO:0000313" key="3">
    <source>
        <dbReference type="Proteomes" id="UP000317043"/>
    </source>
</evidence>
<dbReference type="Pfam" id="PF04149">
    <property type="entry name" value="DUF397"/>
    <property type="match status" value="1"/>
</dbReference>
<sequence>MDKAYNGIPAGQLSISWQKSGRSNPSGNCVEMAALPDGQGIAVRNSRDPQGPALVYTMNEMIAFIDGAKDGDFDNLIVK</sequence>
<keyword evidence="3" id="KW-1185">Reference proteome</keyword>
<dbReference type="InterPro" id="IPR007278">
    <property type="entry name" value="DUF397"/>
</dbReference>
<evidence type="ECO:0000313" key="2">
    <source>
        <dbReference type="EMBL" id="TQL75443.1"/>
    </source>
</evidence>
<dbReference type="OrthoDB" id="4558943at2"/>
<dbReference type="InParanoid" id="A0A543AS85"/>
<comment type="caution">
    <text evidence="2">The sequence shown here is derived from an EMBL/GenBank/DDBJ whole genome shotgun (WGS) entry which is preliminary data.</text>
</comment>
<protein>
    <submittedName>
        <fullName evidence="2">Uncharacterized protein DUF397</fullName>
    </submittedName>
</protein>
<reference evidence="2 3" key="1">
    <citation type="submission" date="2019-06" db="EMBL/GenBank/DDBJ databases">
        <title>Sequencing the genomes of 1000 actinobacteria strains.</title>
        <authorList>
            <person name="Klenk H.-P."/>
        </authorList>
    </citation>
    <scope>NUCLEOTIDE SEQUENCE [LARGE SCALE GENOMIC DNA]</scope>
    <source>
        <strain evidence="2 3">DSM 45928</strain>
    </source>
</reference>
<dbReference type="Proteomes" id="UP000317043">
    <property type="component" value="Unassembled WGS sequence"/>
</dbReference>
<dbReference type="RefSeq" id="WP_142035305.1">
    <property type="nucleotide sequence ID" value="NZ_JBHTGS010000001.1"/>
</dbReference>
<organism evidence="2 3">
    <name type="scientific">Stackebrandtia endophytica</name>
    <dbReference type="NCBI Taxonomy" id="1496996"/>
    <lineage>
        <taxon>Bacteria</taxon>
        <taxon>Bacillati</taxon>
        <taxon>Actinomycetota</taxon>
        <taxon>Actinomycetes</taxon>
        <taxon>Glycomycetales</taxon>
        <taxon>Glycomycetaceae</taxon>
        <taxon>Stackebrandtia</taxon>
    </lineage>
</organism>
<dbReference type="AlphaFoldDB" id="A0A543AS85"/>
<gene>
    <name evidence="2" type="ORF">FB566_0948</name>
</gene>
<feature type="domain" description="DUF397" evidence="1">
    <location>
        <begin position="16"/>
        <end position="69"/>
    </location>
</feature>
<name>A0A543AS85_9ACTN</name>